<dbReference type="PANTHER" id="PTHR24113">
    <property type="entry name" value="RAN GTPASE-ACTIVATING PROTEIN 1"/>
    <property type="match status" value="1"/>
</dbReference>
<gene>
    <name evidence="4" type="ORF">J0S82_001702</name>
</gene>
<evidence type="ECO:0000256" key="2">
    <source>
        <dbReference type="ARBA" id="ARBA00022614"/>
    </source>
</evidence>
<dbReference type="InterPro" id="IPR027038">
    <property type="entry name" value="RanGap"/>
</dbReference>
<dbReference type="SUPFAM" id="SSF52047">
    <property type="entry name" value="RNI-like"/>
    <property type="match status" value="1"/>
</dbReference>
<dbReference type="GO" id="GO:0031267">
    <property type="term" value="F:small GTPase binding"/>
    <property type="evidence" value="ECO:0007669"/>
    <property type="project" value="TreeGrafter"/>
</dbReference>
<name>A0A8J5ZZS6_GALPY</name>
<keyword evidence="2" id="KW-0433">Leucine-rich repeat</keyword>
<proteinExistence type="predicted"/>
<evidence type="ECO:0000313" key="5">
    <source>
        <dbReference type="Proteomes" id="UP000700334"/>
    </source>
</evidence>
<dbReference type="GO" id="GO:0048471">
    <property type="term" value="C:perinuclear region of cytoplasm"/>
    <property type="evidence" value="ECO:0007669"/>
    <property type="project" value="TreeGrafter"/>
</dbReference>
<dbReference type="InterPro" id="IPR032675">
    <property type="entry name" value="LRR_dom_sf"/>
</dbReference>
<keyword evidence="5" id="KW-1185">Reference proteome</keyword>
<protein>
    <submittedName>
        <fullName evidence="4">Protein NLRC5</fullName>
    </submittedName>
</protein>
<evidence type="ECO:0000313" key="4">
    <source>
        <dbReference type="EMBL" id="KAG8510072.1"/>
    </source>
</evidence>
<keyword evidence="1" id="KW-0343">GTPase activation</keyword>
<evidence type="ECO:0000256" key="3">
    <source>
        <dbReference type="ARBA" id="ARBA00022737"/>
    </source>
</evidence>
<dbReference type="EMBL" id="JAGFMF010011914">
    <property type="protein sequence ID" value="KAG8510072.1"/>
    <property type="molecule type" value="Genomic_DNA"/>
</dbReference>
<accession>A0A8J5ZZS6</accession>
<organism evidence="4 5">
    <name type="scientific">Galemys pyrenaicus</name>
    <name type="common">Iberian desman</name>
    <name type="synonym">Pyrenean desman</name>
    <dbReference type="NCBI Taxonomy" id="202257"/>
    <lineage>
        <taxon>Eukaryota</taxon>
        <taxon>Metazoa</taxon>
        <taxon>Chordata</taxon>
        <taxon>Craniata</taxon>
        <taxon>Vertebrata</taxon>
        <taxon>Euteleostomi</taxon>
        <taxon>Mammalia</taxon>
        <taxon>Eutheria</taxon>
        <taxon>Laurasiatheria</taxon>
        <taxon>Eulipotyphla</taxon>
        <taxon>Talpidae</taxon>
        <taxon>Galemys</taxon>
    </lineage>
</organism>
<comment type="caution">
    <text evidence="4">The sequence shown here is derived from an EMBL/GenBank/DDBJ whole genome shotgun (WGS) entry which is preliminary data.</text>
</comment>
<dbReference type="OrthoDB" id="120976at2759"/>
<dbReference type="GO" id="GO:0006913">
    <property type="term" value="P:nucleocytoplasmic transport"/>
    <property type="evidence" value="ECO:0007669"/>
    <property type="project" value="TreeGrafter"/>
</dbReference>
<dbReference type="Proteomes" id="UP000700334">
    <property type="component" value="Unassembled WGS sequence"/>
</dbReference>
<sequence>MSALPSLSLSANGISPDGGVRLVESLTLCGHLEEMRLSYNALRNSTALKLAGALPPRLRVLRLQASHLGPEGALQLSRALDGRPHMEEVSLVYCEMDDQTATPLLASLELCPALEEILLSWNLLGDESAAELARVLPKLGRLKRVEYELGSPK</sequence>
<dbReference type="GO" id="GO:0005829">
    <property type="term" value="C:cytosol"/>
    <property type="evidence" value="ECO:0007669"/>
    <property type="project" value="TreeGrafter"/>
</dbReference>
<evidence type="ECO:0000256" key="1">
    <source>
        <dbReference type="ARBA" id="ARBA00022468"/>
    </source>
</evidence>
<dbReference type="SMART" id="SM00368">
    <property type="entry name" value="LRR_RI"/>
    <property type="match status" value="3"/>
</dbReference>
<keyword evidence="3" id="KW-0677">Repeat</keyword>
<dbReference type="AlphaFoldDB" id="A0A8J5ZZS6"/>
<dbReference type="GO" id="GO:0005096">
    <property type="term" value="F:GTPase activator activity"/>
    <property type="evidence" value="ECO:0007669"/>
    <property type="project" value="UniProtKB-KW"/>
</dbReference>
<dbReference type="Gene3D" id="3.80.10.10">
    <property type="entry name" value="Ribonuclease Inhibitor"/>
    <property type="match status" value="1"/>
</dbReference>
<dbReference type="PANTHER" id="PTHR24113:SF12">
    <property type="entry name" value="RAN GTPASE-ACTIVATING PROTEIN 1"/>
    <property type="match status" value="1"/>
</dbReference>
<reference evidence="4" key="1">
    <citation type="journal article" date="2021" name="Evol. Appl.">
        <title>The genome of the Pyrenean desman and the effects of bottlenecks and inbreeding on the genomic landscape of an endangered species.</title>
        <authorList>
            <person name="Escoda L."/>
            <person name="Castresana J."/>
        </authorList>
    </citation>
    <scope>NUCLEOTIDE SEQUENCE</scope>
    <source>
        <strain evidence="4">IBE-C5619</strain>
    </source>
</reference>
<feature type="non-terminal residue" evidence="4">
    <location>
        <position position="1"/>
    </location>
</feature>
<dbReference type="GO" id="GO:0005634">
    <property type="term" value="C:nucleus"/>
    <property type="evidence" value="ECO:0007669"/>
    <property type="project" value="TreeGrafter"/>
</dbReference>